<keyword evidence="3" id="KW-1185">Reference proteome</keyword>
<accession>A0ABT4XP84</accession>
<sequence length="246" mass="26609">MPVAGQAQDRDCIVMLHGLARSPYSFALMAEFFEYRGYEVVVPGYPSTQARVQTLADDLLPQAVAACGNAQVNFVTHSMGGILLRFWLKDNRPENLGSVVMLAPPNQGSELVDELGGWEIFNWINGPAGTQLGTGPDDLPRLLPLVDFPLGVIAGSQSLNPAFSAIVPGVDDGKVSVESTKVAGMSGHLTMPVTHTFIMQSPAVMAQTALFLEEGRFDKDLDWASYFEPQQLACFLGLCDETEDDD</sequence>
<evidence type="ECO:0000313" key="3">
    <source>
        <dbReference type="Proteomes" id="UP001210720"/>
    </source>
</evidence>
<dbReference type="SUPFAM" id="SSF53474">
    <property type="entry name" value="alpha/beta-Hydrolases"/>
    <property type="match status" value="1"/>
</dbReference>
<dbReference type="PANTHER" id="PTHR37946">
    <property type="entry name" value="SLL1969 PROTEIN"/>
    <property type="match status" value="1"/>
</dbReference>
<dbReference type="InterPro" id="IPR029058">
    <property type="entry name" value="AB_hydrolase_fold"/>
</dbReference>
<dbReference type="Pfam" id="PF00561">
    <property type="entry name" value="Abhydrolase_1"/>
    <property type="match status" value="1"/>
</dbReference>
<dbReference type="GO" id="GO:0016787">
    <property type="term" value="F:hydrolase activity"/>
    <property type="evidence" value="ECO:0007669"/>
    <property type="project" value="UniProtKB-KW"/>
</dbReference>
<dbReference type="PANTHER" id="PTHR37946:SF1">
    <property type="entry name" value="SLL1969 PROTEIN"/>
    <property type="match status" value="1"/>
</dbReference>
<protein>
    <submittedName>
        <fullName evidence="2">Alpha/beta fold hydrolase</fullName>
    </submittedName>
</protein>
<gene>
    <name evidence="2" type="ORF">PFY00_03410</name>
</gene>
<dbReference type="InterPro" id="IPR000073">
    <property type="entry name" value="AB_hydrolase_1"/>
</dbReference>
<reference evidence="2 3" key="1">
    <citation type="submission" date="2023-01" db="EMBL/GenBank/DDBJ databases">
        <title>Thalassococcus onchidii sp. nov., isolated from a marine invertebrate from the South China Sea.</title>
        <authorList>
            <person name="Xu S."/>
            <person name="Liu Z."/>
            <person name="Xu Y."/>
        </authorList>
    </citation>
    <scope>NUCLEOTIDE SEQUENCE [LARGE SCALE GENOMIC DNA]</scope>
    <source>
        <strain evidence="2 3">KCTC 32084</strain>
    </source>
</reference>
<organism evidence="2 3">
    <name type="scientific">Thalassococcus lentus</name>
    <dbReference type="NCBI Taxonomy" id="1210524"/>
    <lineage>
        <taxon>Bacteria</taxon>
        <taxon>Pseudomonadati</taxon>
        <taxon>Pseudomonadota</taxon>
        <taxon>Alphaproteobacteria</taxon>
        <taxon>Rhodobacterales</taxon>
        <taxon>Roseobacteraceae</taxon>
        <taxon>Thalassococcus</taxon>
    </lineage>
</organism>
<evidence type="ECO:0000259" key="1">
    <source>
        <dbReference type="Pfam" id="PF00561"/>
    </source>
</evidence>
<proteinExistence type="predicted"/>
<comment type="caution">
    <text evidence="2">The sequence shown here is derived from an EMBL/GenBank/DDBJ whole genome shotgun (WGS) entry which is preliminary data.</text>
</comment>
<dbReference type="EMBL" id="JAQIOY010000001">
    <property type="protein sequence ID" value="MDA7423762.1"/>
    <property type="molecule type" value="Genomic_DNA"/>
</dbReference>
<evidence type="ECO:0000313" key="2">
    <source>
        <dbReference type="EMBL" id="MDA7423762.1"/>
    </source>
</evidence>
<name>A0ABT4XP84_9RHOB</name>
<dbReference type="Gene3D" id="3.40.50.1820">
    <property type="entry name" value="alpha/beta hydrolase"/>
    <property type="match status" value="1"/>
</dbReference>
<feature type="domain" description="AB hydrolase-1" evidence="1">
    <location>
        <begin position="13"/>
        <end position="118"/>
    </location>
</feature>
<dbReference type="Proteomes" id="UP001210720">
    <property type="component" value="Unassembled WGS sequence"/>
</dbReference>
<keyword evidence="2" id="KW-0378">Hydrolase</keyword>